<evidence type="ECO:0000313" key="1">
    <source>
        <dbReference type="EMBL" id="QHT83165.1"/>
    </source>
</evidence>
<reference evidence="1" key="1">
    <citation type="journal article" date="2020" name="Nature">
        <title>Giant virus diversity and host interactions through global metagenomics.</title>
        <authorList>
            <person name="Schulz F."/>
            <person name="Roux S."/>
            <person name="Paez-Espino D."/>
            <person name="Jungbluth S."/>
            <person name="Walsh D.A."/>
            <person name="Denef V.J."/>
            <person name="McMahon K.D."/>
            <person name="Konstantinidis K.T."/>
            <person name="Eloe-Fadrosh E.A."/>
            <person name="Kyrpides N.C."/>
            <person name="Woyke T."/>
        </authorList>
    </citation>
    <scope>NUCLEOTIDE SEQUENCE</scope>
    <source>
        <strain evidence="1">GVMAG-M-3300023184-167</strain>
    </source>
</reference>
<organism evidence="1">
    <name type="scientific">viral metagenome</name>
    <dbReference type="NCBI Taxonomy" id="1070528"/>
    <lineage>
        <taxon>unclassified sequences</taxon>
        <taxon>metagenomes</taxon>
        <taxon>organismal metagenomes</taxon>
    </lineage>
</organism>
<protein>
    <submittedName>
        <fullName evidence="1">Uncharacterized protein</fullName>
    </submittedName>
</protein>
<dbReference type="AlphaFoldDB" id="A0A6C0HSQ3"/>
<proteinExistence type="predicted"/>
<dbReference type="EMBL" id="MN740006">
    <property type="protein sequence ID" value="QHT83165.1"/>
    <property type="molecule type" value="Genomic_DNA"/>
</dbReference>
<name>A0A6C0HSQ3_9ZZZZ</name>
<accession>A0A6C0HSQ3</accession>
<sequence length="89" mass="9991">MKRKTSAIFFFLIGVILVLFFFPLVEGFEDCMVDTLATMKNQIAELRKDVDELKTPTLDQTSDVANSQLAGKTDQTYSELNNNLADPTI</sequence>